<name>A0A380TA15_9ZZZZ</name>
<dbReference type="InterPro" id="IPR028344">
    <property type="entry name" value="ParE1/4"/>
</dbReference>
<proteinExistence type="predicted"/>
<accession>A0A380TA15</accession>
<organism evidence="2">
    <name type="scientific">metagenome</name>
    <dbReference type="NCBI Taxonomy" id="256318"/>
    <lineage>
        <taxon>unclassified sequences</taxon>
        <taxon>metagenomes</taxon>
    </lineage>
</organism>
<gene>
    <name evidence="2" type="primary">parE</name>
    <name evidence="2" type="ORF">DF3PB_1700005</name>
</gene>
<evidence type="ECO:0000256" key="1">
    <source>
        <dbReference type="ARBA" id="ARBA00022649"/>
    </source>
</evidence>
<dbReference type="PIRSF" id="PIRSF029218">
    <property type="entry name" value="ParE"/>
    <property type="match status" value="1"/>
</dbReference>
<dbReference type="Pfam" id="PF05016">
    <property type="entry name" value="ParE_toxin"/>
    <property type="match status" value="1"/>
</dbReference>
<sequence length="90" mass="10328">MKYRTTLQADQDIIDIYVQGAAAFGIDQAERYHEGLVKAFELLAENPLLARERKEFDPPVRLHPCQAHMIAYITRPDGILIVRVLHGRRS</sequence>
<dbReference type="InterPro" id="IPR035093">
    <property type="entry name" value="RelE/ParE_toxin_dom_sf"/>
</dbReference>
<reference evidence="2" key="1">
    <citation type="submission" date="2018-07" db="EMBL/GenBank/DDBJ databases">
        <authorList>
            <person name="Quirk P.G."/>
            <person name="Krulwich T.A."/>
        </authorList>
    </citation>
    <scope>NUCLEOTIDE SEQUENCE</scope>
</reference>
<dbReference type="EMBL" id="UIDG01000080">
    <property type="protein sequence ID" value="SUS05093.1"/>
    <property type="molecule type" value="Genomic_DNA"/>
</dbReference>
<evidence type="ECO:0000313" key="2">
    <source>
        <dbReference type="EMBL" id="SUS05093.1"/>
    </source>
</evidence>
<keyword evidence="1" id="KW-1277">Toxin-antitoxin system</keyword>
<protein>
    <submittedName>
        <fullName evidence="2">Toxin ParE4</fullName>
    </submittedName>
</protein>
<dbReference type="AlphaFoldDB" id="A0A380TA15"/>
<dbReference type="InterPro" id="IPR007712">
    <property type="entry name" value="RelE/ParE_toxin"/>
</dbReference>
<dbReference type="Gene3D" id="3.30.2310.20">
    <property type="entry name" value="RelE-like"/>
    <property type="match status" value="1"/>
</dbReference>